<proteinExistence type="predicted"/>
<dbReference type="AlphaFoldDB" id="A0AAV7IF16"/>
<dbReference type="PROSITE" id="PS50003">
    <property type="entry name" value="PH_DOMAIN"/>
    <property type="match status" value="1"/>
</dbReference>
<dbReference type="InterPro" id="IPR001849">
    <property type="entry name" value="PH_domain"/>
</dbReference>
<gene>
    <name evidence="2" type="ORF">KQX54_001354</name>
</gene>
<keyword evidence="3" id="KW-1185">Reference proteome</keyword>
<dbReference type="Pfam" id="PF00169">
    <property type="entry name" value="PH"/>
    <property type="match status" value="1"/>
</dbReference>
<evidence type="ECO:0000313" key="3">
    <source>
        <dbReference type="Proteomes" id="UP000826195"/>
    </source>
</evidence>
<sequence length="146" mass="16696">MEGSLSKWTNVVNGWQYRWFVLDDNAGLLSYYTSKEKMMRGARREVWVSGITRCSLGSKSSLSKHDFDRKVSEADAFLQLLIDQIVLIEGQPSNETEKDNNKQEKYGVILVHANSVLNSIKHTIVQLQIAKNTAIPVNGILQWRHY</sequence>
<dbReference type="Proteomes" id="UP000826195">
    <property type="component" value="Unassembled WGS sequence"/>
</dbReference>
<evidence type="ECO:0000313" key="2">
    <source>
        <dbReference type="EMBL" id="KAH0551329.1"/>
    </source>
</evidence>
<accession>A0AAV7IF16</accession>
<organism evidence="2 3">
    <name type="scientific">Cotesia glomerata</name>
    <name type="common">Lepidopteran parasitic wasp</name>
    <name type="synonym">Apanteles glomeratus</name>
    <dbReference type="NCBI Taxonomy" id="32391"/>
    <lineage>
        <taxon>Eukaryota</taxon>
        <taxon>Metazoa</taxon>
        <taxon>Ecdysozoa</taxon>
        <taxon>Arthropoda</taxon>
        <taxon>Hexapoda</taxon>
        <taxon>Insecta</taxon>
        <taxon>Pterygota</taxon>
        <taxon>Neoptera</taxon>
        <taxon>Endopterygota</taxon>
        <taxon>Hymenoptera</taxon>
        <taxon>Apocrita</taxon>
        <taxon>Ichneumonoidea</taxon>
        <taxon>Braconidae</taxon>
        <taxon>Microgastrinae</taxon>
        <taxon>Cotesia</taxon>
    </lineage>
</organism>
<evidence type="ECO:0000259" key="1">
    <source>
        <dbReference type="PROSITE" id="PS50003"/>
    </source>
</evidence>
<comment type="caution">
    <text evidence="2">The sequence shown here is derived from an EMBL/GenBank/DDBJ whole genome shotgun (WGS) entry which is preliminary data.</text>
</comment>
<reference evidence="2 3" key="1">
    <citation type="journal article" date="2021" name="J. Hered.">
        <title>A chromosome-level genome assembly of the parasitoid wasp, Cotesia glomerata (Hymenoptera: Braconidae).</title>
        <authorList>
            <person name="Pinto B.J."/>
            <person name="Weis J.J."/>
            <person name="Gamble T."/>
            <person name="Ode P.J."/>
            <person name="Paul R."/>
            <person name="Zaspel J.M."/>
        </authorList>
    </citation>
    <scope>NUCLEOTIDE SEQUENCE [LARGE SCALE GENOMIC DNA]</scope>
    <source>
        <strain evidence="2">CgM1</strain>
    </source>
</reference>
<feature type="domain" description="PH" evidence="1">
    <location>
        <begin position="1"/>
        <end position="146"/>
    </location>
</feature>
<name>A0AAV7IF16_COTGL</name>
<dbReference type="EMBL" id="JAHXZJ010001493">
    <property type="protein sequence ID" value="KAH0551329.1"/>
    <property type="molecule type" value="Genomic_DNA"/>
</dbReference>
<dbReference type="InterPro" id="IPR011993">
    <property type="entry name" value="PH-like_dom_sf"/>
</dbReference>
<protein>
    <recommendedName>
        <fullName evidence="1">PH domain-containing protein</fullName>
    </recommendedName>
</protein>
<dbReference type="SUPFAM" id="SSF50729">
    <property type="entry name" value="PH domain-like"/>
    <property type="match status" value="1"/>
</dbReference>
<dbReference type="Gene3D" id="2.30.29.30">
    <property type="entry name" value="Pleckstrin-homology domain (PH domain)/Phosphotyrosine-binding domain (PTB)"/>
    <property type="match status" value="1"/>
</dbReference>